<accession>A0A1I5WWD1</accession>
<dbReference type="Gene3D" id="3.40.50.1970">
    <property type="match status" value="1"/>
</dbReference>
<dbReference type="GO" id="GO:0004022">
    <property type="term" value="F:alcohol dehydrogenase (NAD+) activity"/>
    <property type="evidence" value="ECO:0007669"/>
    <property type="project" value="TreeGrafter"/>
</dbReference>
<keyword evidence="3" id="KW-0560">Oxidoreductase</keyword>
<dbReference type="Pfam" id="PF25137">
    <property type="entry name" value="ADH_Fe_C"/>
    <property type="match status" value="1"/>
</dbReference>
<proteinExistence type="inferred from homology"/>
<name>A0A1I5WWD1_9GAMM</name>
<dbReference type="PANTHER" id="PTHR11496">
    <property type="entry name" value="ALCOHOL DEHYDROGENASE"/>
    <property type="match status" value="1"/>
</dbReference>
<comment type="cofactor">
    <cofactor evidence="1">
        <name>Fe cation</name>
        <dbReference type="ChEBI" id="CHEBI:24875"/>
    </cofactor>
</comment>
<dbReference type="Gene3D" id="1.20.1090.10">
    <property type="entry name" value="Dehydroquinate synthase-like - alpha domain"/>
    <property type="match status" value="1"/>
</dbReference>
<dbReference type="STRING" id="1121869.SAMN03084138_04461"/>
<dbReference type="InterPro" id="IPR056798">
    <property type="entry name" value="ADH_Fe_C"/>
</dbReference>
<dbReference type="PANTHER" id="PTHR11496:SF102">
    <property type="entry name" value="ALCOHOL DEHYDROGENASE 4"/>
    <property type="match status" value="1"/>
</dbReference>
<dbReference type="Proteomes" id="UP000182692">
    <property type="component" value="Unassembled WGS sequence"/>
</dbReference>
<dbReference type="GeneID" id="35869894"/>
<dbReference type="FunFam" id="1.20.1090.10:FF:000001">
    <property type="entry name" value="Aldehyde-alcohol dehydrogenase"/>
    <property type="match status" value="1"/>
</dbReference>
<comment type="similarity">
    <text evidence="2">Belongs to the iron-containing alcohol dehydrogenase family.</text>
</comment>
<feature type="domain" description="Fe-containing alcohol dehydrogenase-like C-terminal" evidence="6">
    <location>
        <begin position="207"/>
        <end position="400"/>
    </location>
</feature>
<dbReference type="InterPro" id="IPR001670">
    <property type="entry name" value="ADH_Fe/GldA"/>
</dbReference>
<dbReference type="InterPro" id="IPR039697">
    <property type="entry name" value="Alcohol_dehydrogenase_Fe"/>
</dbReference>
<evidence type="ECO:0000259" key="6">
    <source>
        <dbReference type="Pfam" id="PF25137"/>
    </source>
</evidence>
<evidence type="ECO:0000256" key="2">
    <source>
        <dbReference type="ARBA" id="ARBA00007358"/>
    </source>
</evidence>
<sequence length="402" mass="42832">MADSASLLVYKTYMKALKIAARIIPIPRPTLFSGANSSEQLCEAIGLMNIGKLLIVTDNALVDIGLVGNIEAQLIANGVDFVRFSDVTPDPTYPQVEEGLALYHAEQCDGILAIGGGSPIDCAKVIAARVTNKKSIKRLAGLLKVWRTPAPLFALPTTAGTGSEVTVAAVVSDPNTHQKTPLMDPKLVPLMAALDPVLMTELPPHITAATGMDALTHAVEAYLSVNATAETDAYVNAAMALISRNLIAAYKDGRSLKVRQGMAFASYYAGLAFTKASLGYAHAIAHNLGAKYGTPHGVGNALALPHVLAFSLPDAASRMGDLAKMVGVGDEEWDDMTNAQAFIDYVVMLQEEMALPKTLEAIKSPDVSTIAKLAIKEANWNYPVPRYLTQLECESLIQKLMV</sequence>
<organism evidence="7 8">
    <name type="scientific">Enterovibrio norvegicus DSM 15893</name>
    <dbReference type="NCBI Taxonomy" id="1121869"/>
    <lineage>
        <taxon>Bacteria</taxon>
        <taxon>Pseudomonadati</taxon>
        <taxon>Pseudomonadota</taxon>
        <taxon>Gammaproteobacteria</taxon>
        <taxon>Vibrionales</taxon>
        <taxon>Vibrionaceae</taxon>
        <taxon>Enterovibrio</taxon>
    </lineage>
</organism>
<dbReference type="Pfam" id="PF00465">
    <property type="entry name" value="Fe-ADH"/>
    <property type="match status" value="1"/>
</dbReference>
<protein>
    <submittedName>
        <fullName evidence="7">Alcohol dehydrogenase, class IV</fullName>
    </submittedName>
</protein>
<dbReference type="RefSeq" id="WP_017017404.1">
    <property type="nucleotide sequence ID" value="NZ_FOWR01000053.1"/>
</dbReference>
<keyword evidence="4" id="KW-0520">NAD</keyword>
<evidence type="ECO:0000313" key="7">
    <source>
        <dbReference type="EMBL" id="SFQ24014.1"/>
    </source>
</evidence>
<evidence type="ECO:0000259" key="5">
    <source>
        <dbReference type="Pfam" id="PF00465"/>
    </source>
</evidence>
<evidence type="ECO:0000256" key="4">
    <source>
        <dbReference type="ARBA" id="ARBA00023027"/>
    </source>
</evidence>
<dbReference type="InterPro" id="IPR018211">
    <property type="entry name" value="ADH_Fe_CS"/>
</dbReference>
<dbReference type="OrthoDB" id="9815791at2"/>
<evidence type="ECO:0000313" key="8">
    <source>
        <dbReference type="Proteomes" id="UP000182692"/>
    </source>
</evidence>
<dbReference type="EMBL" id="FOWR01000053">
    <property type="protein sequence ID" value="SFQ24014.1"/>
    <property type="molecule type" value="Genomic_DNA"/>
</dbReference>
<evidence type="ECO:0000256" key="3">
    <source>
        <dbReference type="ARBA" id="ARBA00023002"/>
    </source>
</evidence>
<dbReference type="FunFam" id="3.40.50.1970:FF:000003">
    <property type="entry name" value="Alcohol dehydrogenase, iron-containing"/>
    <property type="match status" value="1"/>
</dbReference>
<dbReference type="CDD" id="cd08189">
    <property type="entry name" value="Fe-ADH-like"/>
    <property type="match status" value="1"/>
</dbReference>
<reference evidence="7 8" key="1">
    <citation type="submission" date="2016-10" db="EMBL/GenBank/DDBJ databases">
        <authorList>
            <person name="de Groot N.N."/>
        </authorList>
    </citation>
    <scope>NUCLEOTIDE SEQUENCE [LARGE SCALE GENOMIC DNA]</scope>
    <source>
        <strain evidence="7 8">DSM 15893</strain>
    </source>
</reference>
<dbReference type="GO" id="GO:0046872">
    <property type="term" value="F:metal ion binding"/>
    <property type="evidence" value="ECO:0007669"/>
    <property type="project" value="InterPro"/>
</dbReference>
<feature type="domain" description="Alcohol dehydrogenase iron-type/glycerol dehydrogenase GldA" evidence="5">
    <location>
        <begin position="30"/>
        <end position="196"/>
    </location>
</feature>
<evidence type="ECO:0000256" key="1">
    <source>
        <dbReference type="ARBA" id="ARBA00001962"/>
    </source>
</evidence>
<gene>
    <name evidence="7" type="ORF">SAMN03084138_04461</name>
</gene>
<dbReference type="SUPFAM" id="SSF56796">
    <property type="entry name" value="Dehydroquinate synthase-like"/>
    <property type="match status" value="1"/>
</dbReference>
<dbReference type="AlphaFoldDB" id="A0A1I5WWD1"/>
<dbReference type="PROSITE" id="PS00060">
    <property type="entry name" value="ADH_IRON_2"/>
    <property type="match status" value="1"/>
</dbReference>